<evidence type="ECO:0000256" key="1">
    <source>
        <dbReference type="SAM" id="MobiDB-lite"/>
    </source>
</evidence>
<dbReference type="InterPro" id="IPR012340">
    <property type="entry name" value="NA-bd_OB-fold"/>
</dbReference>
<comment type="caution">
    <text evidence="2">The sequence shown here is derived from an EMBL/GenBank/DDBJ whole genome shotgun (WGS) entry which is preliminary data.</text>
</comment>
<evidence type="ECO:0000313" key="3">
    <source>
        <dbReference type="Proteomes" id="UP000193411"/>
    </source>
</evidence>
<organism evidence="2 3">
    <name type="scientific">Catenaria anguillulae PL171</name>
    <dbReference type="NCBI Taxonomy" id="765915"/>
    <lineage>
        <taxon>Eukaryota</taxon>
        <taxon>Fungi</taxon>
        <taxon>Fungi incertae sedis</taxon>
        <taxon>Blastocladiomycota</taxon>
        <taxon>Blastocladiomycetes</taxon>
        <taxon>Blastocladiales</taxon>
        <taxon>Catenariaceae</taxon>
        <taxon>Catenaria</taxon>
    </lineage>
</organism>
<dbReference type="Gene3D" id="2.40.50.140">
    <property type="entry name" value="Nucleic acid-binding proteins"/>
    <property type="match status" value="1"/>
</dbReference>
<dbReference type="EMBL" id="MCFL01000040">
    <property type="protein sequence ID" value="ORZ32958.1"/>
    <property type="molecule type" value="Genomic_DNA"/>
</dbReference>
<keyword evidence="3" id="KW-1185">Reference proteome</keyword>
<reference evidence="2 3" key="1">
    <citation type="submission" date="2016-07" db="EMBL/GenBank/DDBJ databases">
        <title>Pervasive Adenine N6-methylation of Active Genes in Fungi.</title>
        <authorList>
            <consortium name="DOE Joint Genome Institute"/>
            <person name="Mondo S.J."/>
            <person name="Dannebaum R.O."/>
            <person name="Kuo R.C."/>
            <person name="Labutti K."/>
            <person name="Haridas S."/>
            <person name="Kuo A."/>
            <person name="Salamov A."/>
            <person name="Ahrendt S.R."/>
            <person name="Lipzen A."/>
            <person name="Sullivan W."/>
            <person name="Andreopoulos W.B."/>
            <person name="Clum A."/>
            <person name="Lindquist E."/>
            <person name="Daum C."/>
            <person name="Ramamoorthy G.K."/>
            <person name="Gryganskyi A."/>
            <person name="Culley D."/>
            <person name="Magnuson J.K."/>
            <person name="James T.Y."/>
            <person name="O'Malley M.A."/>
            <person name="Stajich J.E."/>
            <person name="Spatafora J.W."/>
            <person name="Visel A."/>
            <person name="Grigoriev I.V."/>
        </authorList>
    </citation>
    <scope>NUCLEOTIDE SEQUENCE [LARGE SCALE GENOMIC DNA]</scope>
    <source>
        <strain evidence="2 3">PL171</strain>
    </source>
</reference>
<gene>
    <name evidence="2" type="ORF">BCR44DRAFT_396496</name>
</gene>
<sequence length="504" mass="55452">MKTSSFLKRLVLKVVELVLLFVLSKLVVAHSWVSVKLARKRTFGQGFVLFTTARLFNVGIWILCHVRNNYLTTVESIRQVQPVSRQLLYLENARTLVKGKKAMRTRAPKKSFAVLWINTMHGHDEMVPVAARALRKDEQESSQVMFPAAPLRRLLYTLLCPLHELLWLSFSLAWDGARLGPNDASCSQIPTSVGNDLVGLVAHVACQSGGMHACPRHITIQVAPTLPSDVPHPGHTGLHLRASCIGNLVTRYLVVVQGKHGDPVVRTTGVTEKFLALKGYGWVDPDFALGVLFGQPDKNVFAHHGDFVRHQPDQDLGLDTGDRVSMDLVRGVKPGLAARNLTAVDGAVVRSVSLAQARVQIRGRAGVKLEGKEERIGGADDLSAALAGIALNMSLGLTLPSHVRRRQYLHLFSSFLLSYSSSFPVLFGAGTQSKPNDHERQCAECLVTVACKGSGGRRFQSDRPPDVMKIAANETRVARSEPTIPLRSKVQTSQHERSKHLYHK</sequence>
<name>A0A1Y2HEF1_9FUNG</name>
<protein>
    <submittedName>
        <fullName evidence="2">Uncharacterized protein</fullName>
    </submittedName>
</protein>
<dbReference type="AlphaFoldDB" id="A0A1Y2HEF1"/>
<accession>A0A1Y2HEF1</accession>
<evidence type="ECO:0000313" key="2">
    <source>
        <dbReference type="EMBL" id="ORZ32958.1"/>
    </source>
</evidence>
<proteinExistence type="predicted"/>
<feature type="region of interest" description="Disordered" evidence="1">
    <location>
        <begin position="478"/>
        <end position="504"/>
    </location>
</feature>
<dbReference type="Proteomes" id="UP000193411">
    <property type="component" value="Unassembled WGS sequence"/>
</dbReference>